<evidence type="ECO:0000259" key="2">
    <source>
        <dbReference type="Pfam" id="PF13478"/>
    </source>
</evidence>
<feature type="domain" description="XdhC Rossmann" evidence="2">
    <location>
        <begin position="173"/>
        <end position="315"/>
    </location>
</feature>
<dbReference type="InterPro" id="IPR036291">
    <property type="entry name" value="NAD(P)-bd_dom_sf"/>
</dbReference>
<feature type="domain" description="XdhC- CoxI" evidence="1">
    <location>
        <begin position="15"/>
        <end position="68"/>
    </location>
</feature>
<dbReference type="InterPro" id="IPR027051">
    <property type="entry name" value="XdhC_Rossmann_dom"/>
</dbReference>
<keyword evidence="4" id="KW-1185">Reference proteome</keyword>
<sequence length="339" mass="36243">MQHLDTRVIDRALDWLAEGRPLWLCTVLATYGSSPRGPGSLLAADDSGQAIGSLSGGCVEEDFLARLGRGELSGPVTTLRYGDGGITAPHLRLPCDGVLEIMVERFLPTPANREHLQGVGRGLRGEAPLCREVSLTLGTRRLVEDDQAAERVTQRQRDGDSWARLRITPSIRLVIAGISPVSEYCAQFAQALGFEVIVCDPRPEACRAFPVAGVRVVERLPSRYLAEQGAHGATAVVALTHDPRIDDLAMIEAVRTEAFYLGVMGSARTSQKRAERLARSGGLGADEIARIHMPIGVAIGSKTPAQIALAILADLLARYHGKTLSVAPAPQAPRLSVVG</sequence>
<protein>
    <submittedName>
        <fullName evidence="3">XdhC family protein</fullName>
    </submittedName>
</protein>
<dbReference type="PANTHER" id="PTHR30388">
    <property type="entry name" value="ALDEHYDE OXIDOREDUCTASE MOLYBDENUM COFACTOR ASSEMBLY PROTEIN"/>
    <property type="match status" value="1"/>
</dbReference>
<dbReference type="InterPro" id="IPR052698">
    <property type="entry name" value="MoCofactor_Util/Proc"/>
</dbReference>
<dbReference type="InterPro" id="IPR003777">
    <property type="entry name" value="XdhC_CoxI"/>
</dbReference>
<dbReference type="Gene3D" id="3.40.50.720">
    <property type="entry name" value="NAD(P)-binding Rossmann-like Domain"/>
    <property type="match status" value="1"/>
</dbReference>
<evidence type="ECO:0000259" key="1">
    <source>
        <dbReference type="Pfam" id="PF02625"/>
    </source>
</evidence>
<organism evidence="3 4">
    <name type="scientific">Billgrantia campisalis</name>
    <dbReference type="NCBI Taxonomy" id="74661"/>
    <lineage>
        <taxon>Bacteria</taxon>
        <taxon>Pseudomonadati</taxon>
        <taxon>Pseudomonadota</taxon>
        <taxon>Gammaproteobacteria</taxon>
        <taxon>Oceanospirillales</taxon>
        <taxon>Halomonadaceae</taxon>
        <taxon>Billgrantia</taxon>
    </lineage>
</organism>
<dbReference type="EMBL" id="JABFUC010000002">
    <property type="protein sequence ID" value="MCG6656759.1"/>
    <property type="molecule type" value="Genomic_DNA"/>
</dbReference>
<dbReference type="SUPFAM" id="SSF51735">
    <property type="entry name" value="NAD(P)-binding Rossmann-fold domains"/>
    <property type="match status" value="1"/>
</dbReference>
<accession>A0ABS9P5Q3</accession>
<dbReference type="RefSeq" id="WP_238975796.1">
    <property type="nucleotide sequence ID" value="NZ_JABFUC010000002.1"/>
</dbReference>
<dbReference type="Pfam" id="PF02625">
    <property type="entry name" value="XdhC_CoxI"/>
    <property type="match status" value="1"/>
</dbReference>
<name>A0ABS9P5Q3_9GAMM</name>
<dbReference type="Proteomes" id="UP000814385">
    <property type="component" value="Unassembled WGS sequence"/>
</dbReference>
<evidence type="ECO:0000313" key="4">
    <source>
        <dbReference type="Proteomes" id="UP000814385"/>
    </source>
</evidence>
<reference evidence="3 4" key="1">
    <citation type="submission" date="2020-05" db="EMBL/GenBank/DDBJ databases">
        <title>Comparative genomic analysis of denitrifying bacteria from Halomonas genus.</title>
        <authorList>
            <person name="Wang L."/>
            <person name="Shao Z."/>
        </authorList>
    </citation>
    <scope>NUCLEOTIDE SEQUENCE [LARGE SCALE GENOMIC DNA]</scope>
    <source>
        <strain evidence="3 4">A4</strain>
    </source>
</reference>
<proteinExistence type="predicted"/>
<dbReference type="PANTHER" id="PTHR30388:SF4">
    <property type="entry name" value="MOLYBDENUM COFACTOR INSERTION CHAPERONE PAOD"/>
    <property type="match status" value="1"/>
</dbReference>
<evidence type="ECO:0000313" key="3">
    <source>
        <dbReference type="EMBL" id="MCG6656759.1"/>
    </source>
</evidence>
<gene>
    <name evidence="3" type="ORF">HOP52_03080</name>
</gene>
<dbReference type="Pfam" id="PF13478">
    <property type="entry name" value="XdhC_C"/>
    <property type="match status" value="1"/>
</dbReference>
<comment type="caution">
    <text evidence="3">The sequence shown here is derived from an EMBL/GenBank/DDBJ whole genome shotgun (WGS) entry which is preliminary data.</text>
</comment>